<gene>
    <name evidence="2" type="ORF">NWE73_04350</name>
</gene>
<keyword evidence="1" id="KW-0732">Signal</keyword>
<proteinExistence type="predicted"/>
<keyword evidence="3" id="KW-1185">Reference proteome</keyword>
<dbReference type="Proteomes" id="UP001152321">
    <property type="component" value="Unassembled WGS sequence"/>
</dbReference>
<name>A0ABT6DKF0_9BACT</name>
<sequence>MRLLRSILFLTLVLSAFISEAAPKTKTTLEPSPLTTQEDPFLKKKNLSFQDRIPTSQINVALGYAGGNFLENDQWAQGVLLSLRYSSLKGTDLLPTWDFQGELNKDNILGVFVGKRWYVSEDDYHPYVRLAAGSFFDASGELANFVQIKRWRLRASAGAGTKFTFEFGFGLAVTGPDLFGQFGYNFDF</sequence>
<dbReference type="RefSeq" id="WP_277577058.1">
    <property type="nucleotide sequence ID" value="NZ_JANRMI010000001.1"/>
</dbReference>
<comment type="caution">
    <text evidence="2">The sequence shown here is derived from an EMBL/GenBank/DDBJ whole genome shotgun (WGS) entry which is preliminary data.</text>
</comment>
<feature type="signal peptide" evidence="1">
    <location>
        <begin position="1"/>
        <end position="21"/>
    </location>
</feature>
<reference evidence="2" key="1">
    <citation type="submission" date="2022-08" db="EMBL/GenBank/DDBJ databases">
        <title>Novel Bdellovibrio Species Isolated from Svalbard: Designation Bdellovibrio svalbardensis.</title>
        <authorList>
            <person name="Mitchell R.J."/>
            <person name="Choi S.Y."/>
        </authorList>
    </citation>
    <scope>NUCLEOTIDE SEQUENCE</scope>
    <source>
        <strain evidence="2">PAP01</strain>
    </source>
</reference>
<dbReference type="EMBL" id="JANRMI010000001">
    <property type="protein sequence ID" value="MDG0815583.1"/>
    <property type="molecule type" value="Genomic_DNA"/>
</dbReference>
<evidence type="ECO:0000313" key="2">
    <source>
        <dbReference type="EMBL" id="MDG0815583.1"/>
    </source>
</evidence>
<evidence type="ECO:0000313" key="3">
    <source>
        <dbReference type="Proteomes" id="UP001152321"/>
    </source>
</evidence>
<accession>A0ABT6DKF0</accession>
<evidence type="ECO:0000256" key="1">
    <source>
        <dbReference type="SAM" id="SignalP"/>
    </source>
</evidence>
<organism evidence="2 3">
    <name type="scientific">Bdellovibrio svalbardensis</name>
    <dbReference type="NCBI Taxonomy" id="2972972"/>
    <lineage>
        <taxon>Bacteria</taxon>
        <taxon>Pseudomonadati</taxon>
        <taxon>Bdellovibrionota</taxon>
        <taxon>Bdellovibrionia</taxon>
        <taxon>Bdellovibrionales</taxon>
        <taxon>Pseudobdellovibrionaceae</taxon>
        <taxon>Bdellovibrio</taxon>
    </lineage>
</organism>
<feature type="chain" id="PRO_5045172019" evidence="1">
    <location>
        <begin position="22"/>
        <end position="188"/>
    </location>
</feature>
<protein>
    <submittedName>
        <fullName evidence="2">Uncharacterized protein</fullName>
    </submittedName>
</protein>